<comment type="caution">
    <text evidence="2">The sequence shown here is derived from an EMBL/GenBank/DDBJ whole genome shotgun (WGS) entry which is preliminary data.</text>
</comment>
<feature type="region of interest" description="Disordered" evidence="1">
    <location>
        <begin position="423"/>
        <end position="471"/>
    </location>
</feature>
<evidence type="ECO:0000313" key="2">
    <source>
        <dbReference type="EMBL" id="RKG52333.1"/>
    </source>
</evidence>
<organism evidence="2 3">
    <name type="scientific">Acinetobacter cumulans</name>
    <dbReference type="NCBI Taxonomy" id="2136182"/>
    <lineage>
        <taxon>Bacteria</taxon>
        <taxon>Pseudomonadati</taxon>
        <taxon>Pseudomonadota</taxon>
        <taxon>Gammaproteobacteria</taxon>
        <taxon>Moraxellales</taxon>
        <taxon>Moraxellaceae</taxon>
        <taxon>Acinetobacter</taxon>
    </lineage>
</organism>
<sequence>MANSNNKQSSGFFSNAVGVAKKLSSTGTSLLNHVAPDSVAKLTQASSAQSAIEGKYQVASVFTSKVYDNPQQVLREHLPNVSRQFLGRHYSKVNNVANFVSPQFSDKVSDYLFDQLNQLSNNMSSVDAVLDEAGVRDLEELTQDVDRSKRLSQALVEQNKWLVSLQGALTGATGVLGSTIDIPASLLMSLRIIYQVGRSYGFDLSKESDQEIVQHIFRQIDLGVIAEKQTLLLALKALSSTIQTHDLSQLQQMLGSSNDVEALKKYFVDAQGEYKFGWLNQLSKVSLLDKLARLTPLAGAGISAVYSLRLVDEVNQKAQQVFSQAREYLIQHKDTQLSPLLAYEKSMELLAQAAPKLMESVKAIEQNLIEPVLNKAIDIEGNENITQVKVLKKTLKDKEDEASGLNTQDEQITNDLAALAEKEVAPSDDVPPQQAALANDQDAVWQDDAPLGETENLGQTSVLQKDAQLKK</sequence>
<accession>A0A3A8GH80</accession>
<dbReference type="RefSeq" id="WP_120367573.1">
    <property type="nucleotide sequence ID" value="NZ_RAXZ01000011.1"/>
</dbReference>
<reference evidence="2 3" key="1">
    <citation type="submission" date="2018-09" db="EMBL/GenBank/DDBJ databases">
        <title>The draft genome of Acinetobacter spp. strains.</title>
        <authorList>
            <person name="Qin J."/>
            <person name="Feng Y."/>
            <person name="Zong Z."/>
        </authorList>
    </citation>
    <scope>NUCLEOTIDE SEQUENCE [LARGE SCALE GENOMIC DNA]</scope>
    <source>
        <strain evidence="2 3">WCHAc060002</strain>
    </source>
</reference>
<dbReference type="Pfam" id="PF12787">
    <property type="entry name" value="EcsC"/>
    <property type="match status" value="1"/>
</dbReference>
<dbReference type="PANTHER" id="PTHR41260:SF1">
    <property type="entry name" value="PROTEIN ECSC"/>
    <property type="match status" value="1"/>
</dbReference>
<dbReference type="PANTHER" id="PTHR41260">
    <property type="entry name" value="PROTEIN ECSC"/>
    <property type="match status" value="1"/>
</dbReference>
<dbReference type="InterPro" id="IPR024787">
    <property type="entry name" value="EcsC"/>
</dbReference>
<gene>
    <name evidence="2" type="ORF">D7V64_09655</name>
</gene>
<dbReference type="AlphaFoldDB" id="A0A3A8GH80"/>
<dbReference type="Proteomes" id="UP000281084">
    <property type="component" value="Unassembled WGS sequence"/>
</dbReference>
<dbReference type="EMBL" id="RAXZ01000011">
    <property type="protein sequence ID" value="RKG52333.1"/>
    <property type="molecule type" value="Genomic_DNA"/>
</dbReference>
<evidence type="ECO:0000313" key="3">
    <source>
        <dbReference type="Proteomes" id="UP000281084"/>
    </source>
</evidence>
<protein>
    <submittedName>
        <fullName evidence="2">EcsC family protein</fullName>
    </submittedName>
</protein>
<proteinExistence type="predicted"/>
<evidence type="ECO:0000256" key="1">
    <source>
        <dbReference type="SAM" id="MobiDB-lite"/>
    </source>
</evidence>
<name>A0A3A8GH80_9GAMM</name>